<gene>
    <name evidence="1" type="ORF">LDC_0672</name>
</gene>
<accession>D9PGM5</accession>
<sequence length="70" mass="7787">SGSYGPAIRIWDVATGESKIMEGHNFFCLAVLSDGRLASGSYDIRIWDVETGKAKFWKGTRTMFMSCSFV</sequence>
<reference evidence="1" key="2">
    <citation type="journal article" date="2011" name="Microb. Ecol.">
        <title>Taxonomic and Functional Metagenomic Profiling of the Microbial Community in the Anoxic Sediment of a Sub-saline Shallow Lake (Laguna de Carrizo, Central Spain).</title>
        <authorList>
            <person name="Ferrer M."/>
            <person name="Guazzaroni M.E."/>
            <person name="Richter M."/>
            <person name="Garcia-Salamanca A."/>
            <person name="Yarza P."/>
            <person name="Suarez-Suarez A."/>
            <person name="Solano J."/>
            <person name="Alcaide M."/>
            <person name="van Dillewijn P."/>
            <person name="Molina-Henares M.A."/>
            <person name="Lopez-Cortes N."/>
            <person name="Al-Ramahi Y."/>
            <person name="Guerrero C."/>
            <person name="Acosta A."/>
            <person name="de Eugenio L.I."/>
            <person name="Martinez V."/>
            <person name="Marques S."/>
            <person name="Rojo F."/>
            <person name="Santero E."/>
            <person name="Genilloud O."/>
            <person name="Perez-Perez J."/>
            <person name="Rossello-Mora R."/>
            <person name="Ramos J.L."/>
        </authorList>
    </citation>
    <scope>NUCLEOTIDE SEQUENCE</scope>
</reference>
<dbReference type="SUPFAM" id="SSF50960">
    <property type="entry name" value="TolB, C-terminal domain"/>
    <property type="match status" value="1"/>
</dbReference>
<dbReference type="InterPro" id="IPR015943">
    <property type="entry name" value="WD40/YVTN_repeat-like_dom_sf"/>
</dbReference>
<evidence type="ECO:0000313" key="1">
    <source>
        <dbReference type="EMBL" id="EFK97290.1"/>
    </source>
</evidence>
<protein>
    <submittedName>
        <fullName evidence="1">Uncharacterized protein</fullName>
    </submittedName>
</protein>
<proteinExistence type="predicted"/>
<comment type="caution">
    <text evidence="1">The sequence shown here is derived from an EMBL/GenBank/DDBJ whole genome shotgun (WGS) entry which is preliminary data.</text>
</comment>
<reference evidence="1" key="1">
    <citation type="submission" date="2010-07" db="EMBL/GenBank/DDBJ databases">
        <authorList>
            <consortium name="CONSOLIDER consortium CSD2007-00005"/>
            <person name="Guazzaroni M.-E."/>
            <person name="Richter M."/>
            <person name="Garcia-Salamanca A."/>
            <person name="Yarza P."/>
            <person name="Ferrer M."/>
        </authorList>
    </citation>
    <scope>NUCLEOTIDE SEQUENCE</scope>
</reference>
<dbReference type="Gene3D" id="2.130.10.10">
    <property type="entry name" value="YVTN repeat-like/Quinoprotein amine dehydrogenase"/>
    <property type="match status" value="1"/>
</dbReference>
<dbReference type="AlphaFoldDB" id="D9PGM5"/>
<name>D9PGM5_9ZZZZ</name>
<feature type="non-terminal residue" evidence="1">
    <location>
        <position position="1"/>
    </location>
</feature>
<dbReference type="EMBL" id="ADZX01000272">
    <property type="protein sequence ID" value="EFK97290.1"/>
    <property type="molecule type" value="Genomic_DNA"/>
</dbReference>
<organism evidence="1">
    <name type="scientific">sediment metagenome</name>
    <dbReference type="NCBI Taxonomy" id="749907"/>
    <lineage>
        <taxon>unclassified sequences</taxon>
        <taxon>metagenomes</taxon>
        <taxon>ecological metagenomes</taxon>
    </lineage>
</organism>